<feature type="domain" description="Transposase IS4-like" evidence="2">
    <location>
        <begin position="28"/>
        <end position="119"/>
    </location>
</feature>
<evidence type="ECO:0000313" key="3">
    <source>
        <dbReference type="EMBL" id="MFC4428051.1"/>
    </source>
</evidence>
<evidence type="ECO:0000259" key="2">
    <source>
        <dbReference type="Pfam" id="PF01609"/>
    </source>
</evidence>
<proteinExistence type="predicted"/>
<keyword evidence="4" id="KW-1185">Reference proteome</keyword>
<feature type="non-terminal residue" evidence="3">
    <location>
        <position position="194"/>
    </location>
</feature>
<dbReference type="EMBL" id="JBHSEH010000032">
    <property type="protein sequence ID" value="MFC4428051.1"/>
    <property type="molecule type" value="Genomic_DNA"/>
</dbReference>
<dbReference type="PANTHER" id="PTHR30007">
    <property type="entry name" value="PHP DOMAIN PROTEIN"/>
    <property type="match status" value="1"/>
</dbReference>
<sequence>MWRLQGVWEALHTKLRELVRVREGRPTTPSAGIIDSQSVKTTEAGGPRGYDGGKKVSGRKRHLLVDTLGLVMAIKVHEADVQDRMGAVLLLRDLPNVFPRMKHLWADAGYTGKLAGEIKTHLGWTLEIVKHPWSGWQGTWAPKDAPPRVVEVPVGFVVLKRRWVVGRTFAWLGKSRRMAKDYEALPETAENLVY</sequence>
<dbReference type="PANTHER" id="PTHR30007:SF0">
    <property type="entry name" value="TRANSPOSASE"/>
    <property type="match status" value="1"/>
</dbReference>
<feature type="region of interest" description="Disordered" evidence="1">
    <location>
        <begin position="26"/>
        <end position="55"/>
    </location>
</feature>
<dbReference type="InterPro" id="IPR002559">
    <property type="entry name" value="Transposase_11"/>
</dbReference>
<gene>
    <name evidence="3" type="ORF">ACFOZ9_17735</name>
</gene>
<dbReference type="Pfam" id="PF01609">
    <property type="entry name" value="DDE_Tnp_1"/>
    <property type="match status" value="1"/>
</dbReference>
<evidence type="ECO:0000256" key="1">
    <source>
        <dbReference type="SAM" id="MobiDB-lite"/>
    </source>
</evidence>
<dbReference type="NCBIfam" id="NF033580">
    <property type="entry name" value="transpos_IS5_3"/>
    <property type="match status" value="1"/>
</dbReference>
<comment type="caution">
    <text evidence="3">The sequence shown here is derived from an EMBL/GenBank/DDBJ whole genome shotgun (WGS) entry which is preliminary data.</text>
</comment>
<organism evidence="3 4">
    <name type="scientific">Deinococcus navajonensis</name>
    <dbReference type="NCBI Taxonomy" id="309884"/>
    <lineage>
        <taxon>Bacteria</taxon>
        <taxon>Thermotogati</taxon>
        <taxon>Deinococcota</taxon>
        <taxon>Deinococci</taxon>
        <taxon>Deinococcales</taxon>
        <taxon>Deinococcaceae</taxon>
        <taxon>Deinococcus</taxon>
    </lineage>
</organism>
<evidence type="ECO:0000313" key="4">
    <source>
        <dbReference type="Proteomes" id="UP001595998"/>
    </source>
</evidence>
<reference evidence="4" key="1">
    <citation type="journal article" date="2019" name="Int. J. Syst. Evol. Microbiol.">
        <title>The Global Catalogue of Microorganisms (GCM) 10K type strain sequencing project: providing services to taxonomists for standard genome sequencing and annotation.</title>
        <authorList>
            <consortium name="The Broad Institute Genomics Platform"/>
            <consortium name="The Broad Institute Genome Sequencing Center for Infectious Disease"/>
            <person name="Wu L."/>
            <person name="Ma J."/>
        </authorList>
    </citation>
    <scope>NUCLEOTIDE SEQUENCE [LARGE SCALE GENOMIC DNA]</scope>
    <source>
        <strain evidence="4">CCUG 56029</strain>
    </source>
</reference>
<name>A0ABV8XT22_9DEIO</name>
<accession>A0ABV8XT22</accession>
<dbReference type="Proteomes" id="UP001595998">
    <property type="component" value="Unassembled WGS sequence"/>
</dbReference>
<dbReference type="RefSeq" id="WP_380042211.1">
    <property type="nucleotide sequence ID" value="NZ_JBHSEH010000032.1"/>
</dbReference>
<protein>
    <submittedName>
        <fullName evidence="3">IS5 family transposase</fullName>
    </submittedName>
</protein>
<feature type="compositionally biased region" description="Polar residues" evidence="1">
    <location>
        <begin position="27"/>
        <end position="41"/>
    </location>
</feature>